<dbReference type="Proteomes" id="UP000054928">
    <property type="component" value="Unassembled WGS sequence"/>
</dbReference>
<dbReference type="AlphaFoldDB" id="A0A0P1AGQ4"/>
<keyword evidence="2" id="KW-1185">Reference proteome</keyword>
<dbReference type="EMBL" id="CCYD01000472">
    <property type="protein sequence ID" value="CEG40321.1"/>
    <property type="molecule type" value="Genomic_DNA"/>
</dbReference>
<name>A0A0P1AGQ4_PLAHL</name>
<organism evidence="1 2">
    <name type="scientific">Plasmopara halstedii</name>
    <name type="common">Downy mildew of sunflower</name>
    <dbReference type="NCBI Taxonomy" id="4781"/>
    <lineage>
        <taxon>Eukaryota</taxon>
        <taxon>Sar</taxon>
        <taxon>Stramenopiles</taxon>
        <taxon>Oomycota</taxon>
        <taxon>Peronosporomycetes</taxon>
        <taxon>Peronosporales</taxon>
        <taxon>Peronosporaceae</taxon>
        <taxon>Plasmopara</taxon>
    </lineage>
</organism>
<protein>
    <submittedName>
        <fullName evidence="1">Uncharacterized protein</fullName>
    </submittedName>
</protein>
<dbReference type="GeneID" id="36405582"/>
<accession>A0A0P1AGQ4</accession>
<evidence type="ECO:0000313" key="2">
    <source>
        <dbReference type="Proteomes" id="UP000054928"/>
    </source>
</evidence>
<evidence type="ECO:0000313" key="1">
    <source>
        <dbReference type="EMBL" id="CEG40321.1"/>
    </source>
</evidence>
<sequence length="107" mass="12655">MSISKDFFHAALNTYRDCVSQDRCYNQDSDFDFQVQNAETSFRYLFRPLVPSLRRVSIEEQDFTPIEELLWVMLTGVQDHLQLHIPTVNESCWIRLTSVLHQKTKLC</sequence>
<proteinExistence type="predicted"/>
<reference evidence="2" key="1">
    <citation type="submission" date="2014-09" db="EMBL/GenBank/DDBJ databases">
        <authorList>
            <person name="Sharma Rahul"/>
            <person name="Thines Marco"/>
        </authorList>
    </citation>
    <scope>NUCLEOTIDE SEQUENCE [LARGE SCALE GENOMIC DNA]</scope>
</reference>
<dbReference type="RefSeq" id="XP_024576690.1">
    <property type="nucleotide sequence ID" value="XM_024725966.1"/>
</dbReference>